<keyword evidence="4" id="KW-1185">Reference proteome</keyword>
<name>I0HN25_RUBGI</name>
<dbReference type="InterPro" id="IPR017468">
    <property type="entry name" value="Chain_len_reg_EpsF"/>
</dbReference>
<feature type="transmembrane region" description="Helical" evidence="1">
    <location>
        <begin position="398"/>
        <end position="418"/>
    </location>
</feature>
<dbReference type="Pfam" id="PF13807">
    <property type="entry name" value="GNVR"/>
    <property type="match status" value="1"/>
</dbReference>
<dbReference type="PANTHER" id="PTHR32309">
    <property type="entry name" value="TYROSINE-PROTEIN KINASE"/>
    <property type="match status" value="1"/>
</dbReference>
<dbReference type="KEGG" id="rge:RGE_10710"/>
<dbReference type="EMBL" id="AP012320">
    <property type="protein sequence ID" value="BAL94412.1"/>
    <property type="molecule type" value="Genomic_DNA"/>
</dbReference>
<feature type="domain" description="Tyrosine-protein kinase G-rich" evidence="2">
    <location>
        <begin position="347"/>
        <end position="417"/>
    </location>
</feature>
<dbReference type="GO" id="GO:0005886">
    <property type="term" value="C:plasma membrane"/>
    <property type="evidence" value="ECO:0007669"/>
    <property type="project" value="TreeGrafter"/>
</dbReference>
<organism evidence="3 4">
    <name type="scientific">Rubrivivax gelatinosus (strain NBRC 100245 / IL144)</name>
    <dbReference type="NCBI Taxonomy" id="983917"/>
    <lineage>
        <taxon>Bacteria</taxon>
        <taxon>Pseudomonadati</taxon>
        <taxon>Pseudomonadota</taxon>
        <taxon>Betaproteobacteria</taxon>
        <taxon>Burkholderiales</taxon>
        <taxon>Sphaerotilaceae</taxon>
        <taxon>Rubrivivax</taxon>
    </lineage>
</organism>
<proteinExistence type="predicted"/>
<dbReference type="AlphaFoldDB" id="I0HN25"/>
<keyword evidence="1" id="KW-0812">Transmembrane</keyword>
<dbReference type="NCBIfam" id="TIGR03017">
    <property type="entry name" value="EpsF"/>
    <property type="match status" value="1"/>
</dbReference>
<keyword evidence="1" id="KW-1133">Transmembrane helix</keyword>
<dbReference type="PANTHER" id="PTHR32309:SF13">
    <property type="entry name" value="FERRIC ENTEROBACTIN TRANSPORT PROTEIN FEPE"/>
    <property type="match status" value="1"/>
</dbReference>
<protein>
    <submittedName>
        <fullName evidence="3">Lipopolysaccharide biosynthesis protein</fullName>
    </submittedName>
</protein>
<dbReference type="eggNOG" id="COG3206">
    <property type="taxonomic scope" value="Bacteria"/>
</dbReference>
<keyword evidence="1" id="KW-0472">Membrane</keyword>
<dbReference type="InterPro" id="IPR032807">
    <property type="entry name" value="GNVR"/>
</dbReference>
<dbReference type="HOGENOM" id="CLU_009912_5_3_4"/>
<evidence type="ECO:0000313" key="3">
    <source>
        <dbReference type="EMBL" id="BAL94412.1"/>
    </source>
</evidence>
<evidence type="ECO:0000256" key="1">
    <source>
        <dbReference type="SAM" id="Phobius"/>
    </source>
</evidence>
<evidence type="ECO:0000259" key="2">
    <source>
        <dbReference type="Pfam" id="PF13807"/>
    </source>
</evidence>
<evidence type="ECO:0000313" key="4">
    <source>
        <dbReference type="Proteomes" id="UP000007883"/>
    </source>
</evidence>
<dbReference type="InterPro" id="IPR050445">
    <property type="entry name" value="Bact_polysacc_biosynth/exp"/>
</dbReference>
<sequence>MSLAQFLSILRARWWVAAAVLGSVVGLTFVGSLLWPKSYTATASVVVDGRPDPIAAMAYGGGTSPAFIATQMDIFNSDRVAQKAVRNLRLDQNPAVLQQWRDATGGQGTVQQWLGAALQKSLEVTPSRDSNVLFITYKAPDPAFAATLANAFVQAYMETSVELRVDPARQYSSFFDARTRDAREALEKAQSRLSAFQREKGIIATDERLDIENARLNELSSQLVAIQAMLADSDSRNTQARANSDRLSDVMNNPLVAGLRGDLSRQEVRLQELSSRLGDNHPQVRELKTNIAELRQKVELETRRVAGSVGVTNTIMRAREAQTRAQLDEQRSKLLQLKAVRDEGQVLSRDVESAQRTYEALQGRLTQTSLESQTNRTSVNVLTQAAAPINPSTPNVPLYTLVSVFAGAFLAVGAVLAIELLDRRLRVPEDVATLLDLPVVGLIPGPGAPRRFDRLRRPLLAERRWLGLSDSAKGA</sequence>
<dbReference type="RefSeq" id="WP_014427283.1">
    <property type="nucleotide sequence ID" value="NC_017075.1"/>
</dbReference>
<reference evidence="3 4" key="1">
    <citation type="journal article" date="2012" name="J. Bacteriol.">
        <title>Complete genome sequence of phototrophic betaproteobacterium Rubrivivax gelatinosus IL144.</title>
        <authorList>
            <person name="Nagashima S."/>
            <person name="Kamimura A."/>
            <person name="Shimizu T."/>
            <person name="Nakamura-isaki S."/>
            <person name="Aono E."/>
            <person name="Sakamoto K."/>
            <person name="Ichikawa N."/>
            <person name="Nakazawa H."/>
            <person name="Sekine M."/>
            <person name="Yamazaki S."/>
            <person name="Fujita N."/>
            <person name="Shimada K."/>
            <person name="Hanada S."/>
            <person name="Nagashima K.V.P."/>
        </authorList>
    </citation>
    <scope>NUCLEOTIDE SEQUENCE [LARGE SCALE GENOMIC DNA]</scope>
    <source>
        <strain evidence="4">NBRC 100245 / IL144</strain>
    </source>
</reference>
<dbReference type="STRING" id="983917.RGE_10710"/>
<accession>I0HN25</accession>
<dbReference type="GO" id="GO:0004713">
    <property type="term" value="F:protein tyrosine kinase activity"/>
    <property type="evidence" value="ECO:0007669"/>
    <property type="project" value="TreeGrafter"/>
</dbReference>
<gene>
    <name evidence="3" type="ordered locus">RGE_10710</name>
</gene>
<dbReference type="Proteomes" id="UP000007883">
    <property type="component" value="Chromosome"/>
</dbReference>
<feature type="transmembrane region" description="Helical" evidence="1">
    <location>
        <begin position="12"/>
        <end position="35"/>
    </location>
</feature>
<dbReference type="PATRIC" id="fig|983917.3.peg.1046"/>